<feature type="domain" description="Endonuclease/exonuclease/phosphatase" evidence="1">
    <location>
        <begin position="41"/>
        <end position="334"/>
    </location>
</feature>
<dbReference type="OrthoDB" id="9794261at2"/>
<dbReference type="InterPro" id="IPR036691">
    <property type="entry name" value="Endo/exonu/phosph_ase_sf"/>
</dbReference>
<dbReference type="Proteomes" id="UP000184231">
    <property type="component" value="Unassembled WGS sequence"/>
</dbReference>
<dbReference type="InterPro" id="IPR005135">
    <property type="entry name" value="Endo/exonuclease/phosphatase"/>
</dbReference>
<evidence type="ECO:0000313" key="3">
    <source>
        <dbReference type="Proteomes" id="UP000184231"/>
    </source>
</evidence>
<dbReference type="PANTHER" id="PTHR41349:SF1">
    <property type="entry name" value="PROTEIN CBG08683"/>
    <property type="match status" value="1"/>
</dbReference>
<dbReference type="SUPFAM" id="SSF56219">
    <property type="entry name" value="DNase I-like"/>
    <property type="match status" value="1"/>
</dbReference>
<proteinExistence type="predicted"/>
<reference evidence="2 3" key="1">
    <citation type="submission" date="2016-11" db="EMBL/GenBank/DDBJ databases">
        <authorList>
            <person name="Jaros S."/>
            <person name="Januszkiewicz K."/>
            <person name="Wedrychowicz H."/>
        </authorList>
    </citation>
    <scope>NUCLEOTIDE SEQUENCE [LARGE SCALE GENOMIC DNA]</scope>
    <source>
        <strain evidence="2 3">CGMCC 1.8863</strain>
    </source>
</reference>
<keyword evidence="2" id="KW-0540">Nuclease</keyword>
<organism evidence="2 3">
    <name type="scientific">Arenibacter nanhaiticus</name>
    <dbReference type="NCBI Taxonomy" id="558155"/>
    <lineage>
        <taxon>Bacteria</taxon>
        <taxon>Pseudomonadati</taxon>
        <taxon>Bacteroidota</taxon>
        <taxon>Flavobacteriia</taxon>
        <taxon>Flavobacteriales</taxon>
        <taxon>Flavobacteriaceae</taxon>
        <taxon>Arenibacter</taxon>
    </lineage>
</organism>
<gene>
    <name evidence="2" type="ORF">SAMN04487911_10340</name>
</gene>
<keyword evidence="2" id="KW-0378">Hydrolase</keyword>
<sequence length="347" mass="39218">MRINFINTVLILTVLLLLLCLGCKNTSTTLESSKPTALKIMTWNIWGRYNLQPRYTIKGKTAQKRVIDIIQESEADIITMTETYGSAQAISEALNFYYYTPSPDANLTIFSRYPLEDFGNLDGLSPFSFIVSTAILPGNQKVRVYNIWLTSGGRHIVAIKDKNLSDADFNNGDENRFEHIQQLLQHKEFKKDLANKDQVPLIVAGDFNCVSHLDFTEETIANGLNFNRMVANKTSIAMASAGFTDTYRSTNPIITQETLGYTWTTVGFEFTYESDMGFVPIKTDTNPEPEYRNPFARIDFIYSTGENILPLNSKTIVHHSSNLNRSFPEFPSDHGAVLTTFQINQNK</sequence>
<evidence type="ECO:0000313" key="2">
    <source>
        <dbReference type="EMBL" id="SHI54493.1"/>
    </source>
</evidence>
<protein>
    <submittedName>
        <fullName evidence="2">Exonuclease III</fullName>
    </submittedName>
</protein>
<dbReference type="PANTHER" id="PTHR41349">
    <property type="match status" value="1"/>
</dbReference>
<dbReference type="STRING" id="558155.SAMN04487911_10340"/>
<accession>A0A1M6C0Q0</accession>
<name>A0A1M6C0Q0_9FLAO</name>
<dbReference type="EMBL" id="FQYX01000003">
    <property type="protein sequence ID" value="SHI54493.1"/>
    <property type="molecule type" value="Genomic_DNA"/>
</dbReference>
<keyword evidence="3" id="KW-1185">Reference proteome</keyword>
<dbReference type="Gene3D" id="3.60.10.10">
    <property type="entry name" value="Endonuclease/exonuclease/phosphatase"/>
    <property type="match status" value="1"/>
</dbReference>
<evidence type="ECO:0000259" key="1">
    <source>
        <dbReference type="Pfam" id="PF03372"/>
    </source>
</evidence>
<keyword evidence="2" id="KW-0269">Exonuclease</keyword>
<dbReference type="Pfam" id="PF03372">
    <property type="entry name" value="Exo_endo_phos"/>
    <property type="match status" value="1"/>
</dbReference>
<dbReference type="AlphaFoldDB" id="A0A1M6C0Q0"/>
<dbReference type="GO" id="GO:0004527">
    <property type="term" value="F:exonuclease activity"/>
    <property type="evidence" value="ECO:0007669"/>
    <property type="project" value="UniProtKB-KW"/>
</dbReference>